<gene>
    <name evidence="1" type="ORF">DFQ03_2361</name>
</gene>
<accession>A0A4R7D041</accession>
<reference evidence="1 2" key="1">
    <citation type="submission" date="2019-03" db="EMBL/GenBank/DDBJ databases">
        <title>Genomic Encyclopedia of Type Strains, Phase III (KMG-III): the genomes of soil and plant-associated and newly described type strains.</title>
        <authorList>
            <person name="Whitman W."/>
        </authorList>
    </citation>
    <scope>NUCLEOTIDE SEQUENCE [LARGE SCALE GENOMIC DNA]</scope>
    <source>
        <strain evidence="1 2">CECT 8455</strain>
    </source>
</reference>
<dbReference type="AlphaFoldDB" id="A0A4R7D041"/>
<keyword evidence="2" id="KW-1185">Reference proteome</keyword>
<organism evidence="1 2">
    <name type="scientific">Maribacter caenipelagi</name>
    <dbReference type="NCBI Taxonomy" id="1447781"/>
    <lineage>
        <taxon>Bacteria</taxon>
        <taxon>Pseudomonadati</taxon>
        <taxon>Bacteroidota</taxon>
        <taxon>Flavobacteriia</taxon>
        <taxon>Flavobacteriales</taxon>
        <taxon>Flavobacteriaceae</taxon>
        <taxon>Maribacter</taxon>
    </lineage>
</organism>
<evidence type="ECO:0000313" key="1">
    <source>
        <dbReference type="EMBL" id="TDS14283.1"/>
    </source>
</evidence>
<sequence>MKIEELVGEYTIIGSNQDEESHNYKGKLVLTLDTYKRIVALWTINQSQQQTGTGFFKNNILVINFKYVGEDQNIYKGVAVYQCVTKDILDGFWSE</sequence>
<protein>
    <submittedName>
        <fullName evidence="1">Uncharacterized protein</fullName>
    </submittedName>
</protein>
<dbReference type="Proteomes" id="UP000295274">
    <property type="component" value="Unassembled WGS sequence"/>
</dbReference>
<dbReference type="EMBL" id="SNZW01000015">
    <property type="protein sequence ID" value="TDS14283.1"/>
    <property type="molecule type" value="Genomic_DNA"/>
</dbReference>
<dbReference type="RefSeq" id="WP_394346268.1">
    <property type="nucleotide sequence ID" value="NZ_SNZW01000015.1"/>
</dbReference>
<proteinExistence type="predicted"/>
<evidence type="ECO:0000313" key="2">
    <source>
        <dbReference type="Proteomes" id="UP000295274"/>
    </source>
</evidence>
<name>A0A4R7D041_9FLAO</name>
<comment type="caution">
    <text evidence="1">The sequence shown here is derived from an EMBL/GenBank/DDBJ whole genome shotgun (WGS) entry which is preliminary data.</text>
</comment>